<name>A0A9W4UMA7_9PLEO</name>
<dbReference type="AlphaFoldDB" id="A0A9W4UMA7"/>
<gene>
    <name evidence="1" type="ORF">PDIGIT_LOCUS11705</name>
</gene>
<protein>
    <submittedName>
        <fullName evidence="1">Uncharacterized protein</fullName>
    </submittedName>
</protein>
<organism evidence="1 2">
    <name type="scientific">Periconia digitata</name>
    <dbReference type="NCBI Taxonomy" id="1303443"/>
    <lineage>
        <taxon>Eukaryota</taxon>
        <taxon>Fungi</taxon>
        <taxon>Dikarya</taxon>
        <taxon>Ascomycota</taxon>
        <taxon>Pezizomycotina</taxon>
        <taxon>Dothideomycetes</taxon>
        <taxon>Pleosporomycetidae</taxon>
        <taxon>Pleosporales</taxon>
        <taxon>Massarineae</taxon>
        <taxon>Periconiaceae</taxon>
        <taxon>Periconia</taxon>
    </lineage>
</organism>
<evidence type="ECO:0000313" key="1">
    <source>
        <dbReference type="EMBL" id="CAI6338575.1"/>
    </source>
</evidence>
<proteinExistence type="predicted"/>
<evidence type="ECO:0000313" key="2">
    <source>
        <dbReference type="Proteomes" id="UP001152607"/>
    </source>
</evidence>
<accession>A0A9W4UMA7</accession>
<dbReference type="EMBL" id="CAOQHR010000008">
    <property type="protein sequence ID" value="CAI6338575.1"/>
    <property type="molecule type" value="Genomic_DNA"/>
</dbReference>
<reference evidence="1" key="1">
    <citation type="submission" date="2023-01" db="EMBL/GenBank/DDBJ databases">
        <authorList>
            <person name="Van Ghelder C."/>
            <person name="Rancurel C."/>
        </authorList>
    </citation>
    <scope>NUCLEOTIDE SEQUENCE</scope>
    <source>
        <strain evidence="1">CNCM I-4278</strain>
    </source>
</reference>
<keyword evidence="2" id="KW-1185">Reference proteome</keyword>
<sequence>MQIHHQLKAFHRRLEKQEVRRARFVARLPSHQSQSIRVETRPIRGKTAIPLYITISTVLQEVCMLPQPTGPVFCLPVHYAATPL</sequence>
<comment type="caution">
    <text evidence="1">The sequence shown here is derived from an EMBL/GenBank/DDBJ whole genome shotgun (WGS) entry which is preliminary data.</text>
</comment>
<dbReference type="Proteomes" id="UP001152607">
    <property type="component" value="Unassembled WGS sequence"/>
</dbReference>